<proteinExistence type="predicted"/>
<keyword evidence="2" id="KW-1133">Transmembrane helix</keyword>
<feature type="region of interest" description="Disordered" evidence="1">
    <location>
        <begin position="474"/>
        <end position="495"/>
    </location>
</feature>
<keyword evidence="2" id="KW-0472">Membrane</keyword>
<comment type="caution">
    <text evidence="3">The sequence shown here is derived from an EMBL/GenBank/DDBJ whole genome shotgun (WGS) entry which is preliminary data.</text>
</comment>
<accession>A0A1Q3EJH3</accession>
<evidence type="ECO:0000313" key="4">
    <source>
        <dbReference type="Proteomes" id="UP000188533"/>
    </source>
</evidence>
<dbReference type="Proteomes" id="UP000188533">
    <property type="component" value="Unassembled WGS sequence"/>
</dbReference>
<name>A0A1Q3EJH3_LENED</name>
<feature type="transmembrane region" description="Helical" evidence="2">
    <location>
        <begin position="93"/>
        <end position="116"/>
    </location>
</feature>
<feature type="transmembrane region" description="Helical" evidence="2">
    <location>
        <begin position="128"/>
        <end position="152"/>
    </location>
</feature>
<dbReference type="AlphaFoldDB" id="A0A1Q3EJH3"/>
<evidence type="ECO:0000256" key="2">
    <source>
        <dbReference type="SAM" id="Phobius"/>
    </source>
</evidence>
<evidence type="ECO:0000313" key="3">
    <source>
        <dbReference type="EMBL" id="GAW07345.1"/>
    </source>
</evidence>
<protein>
    <submittedName>
        <fullName evidence="3">Uncharacterized protein</fullName>
    </submittedName>
</protein>
<gene>
    <name evidence="3" type="ORF">LENED_009327</name>
</gene>
<dbReference type="EMBL" id="BDGU01000423">
    <property type="protein sequence ID" value="GAW07345.1"/>
    <property type="molecule type" value="Genomic_DNA"/>
</dbReference>
<evidence type="ECO:0000256" key="1">
    <source>
        <dbReference type="SAM" id="MobiDB-lite"/>
    </source>
</evidence>
<sequence length="739" mass="81961">MPFPSKIWGFDLTEMRWNAFKGKNMYDRRWHLRRERLIAYQIAMNVCLAAECTATYSLSKYEDLQTHVQAYAFTLVPAYAVELHNDDLIAAEVLTIVFCVFVATLFGADLFFLVLWPRRTYPNWYNKTRLALAVGITTGVLAAALMSTIVIAKHSAFITGAPAEMQQQYTDFFFRPPLKYNVYSVNIAYVCILWIGWLCTVVSTILMFMGVKHEMKYGTDPSEPLRDEKPTNGIRKSRDTLLQQVKWNRHRRHVPYTIYNGVIFDWVVGNVFRAEWPFEDDEKDKDVFCLELSSVIGSPEFLHHLLLKANKFLSSDAAVPPFGLGFLLSCESKFRGELGPFDLLDMLLGDMMFGQAGDKGAGNSAAVKDLYRDWITSQNPTYGLFSGDPVEANITDVRVNLNRKRLELSSDPAFDDDWDSDSSSKSKPPYKRLRRNTSPAPPAVKPRSGLLQWLSSTTTRFKPDVSLNVHNIKVKEKGSPEHTNEDQLSDPGSSSFLFRHRVDHEDPPGWICVQPASSTASSDPQNIPTQGLLEQDVGPGSPSPDIMLPEIPLLSSFHFPSYALMTPVTEEVKTLCVKNRPRVDSSNTVSSTPKSSSFPSLVVTSNEVSGSVEQRSDSLNNAQAQLSDNSNVKYNKSASEALDIAEVDALLLSSSNLSCSTAEVIQNGEESLDAAEVDGLLMTFNTTAASNSFDRLSLTSAQPSQSVNISNTSTHLSFFTASPSTPSLSSSSVLSSPLS</sequence>
<feature type="compositionally biased region" description="Basic and acidic residues" evidence="1">
    <location>
        <begin position="474"/>
        <end position="485"/>
    </location>
</feature>
<feature type="compositionally biased region" description="Low complexity" evidence="1">
    <location>
        <begin position="585"/>
        <end position="600"/>
    </location>
</feature>
<reference evidence="3 4" key="1">
    <citation type="submission" date="2016-08" db="EMBL/GenBank/DDBJ databases">
        <authorList>
            <consortium name="Lentinula edodes genome sequencing consortium"/>
            <person name="Sakamoto Y."/>
            <person name="Nakade K."/>
            <person name="Sato S."/>
            <person name="Yoshida Y."/>
            <person name="Miyazaki K."/>
            <person name="Natsume S."/>
            <person name="Konno N."/>
        </authorList>
    </citation>
    <scope>NUCLEOTIDE SEQUENCE [LARGE SCALE GENOMIC DNA]</scope>
    <source>
        <strain evidence="3 4">NBRC 111202</strain>
    </source>
</reference>
<keyword evidence="2" id="KW-0812">Transmembrane</keyword>
<feature type="region of interest" description="Disordered" evidence="1">
    <location>
        <begin position="582"/>
        <end position="602"/>
    </location>
</feature>
<reference evidence="3 4" key="2">
    <citation type="submission" date="2017-02" db="EMBL/GenBank/DDBJ databases">
        <title>A genome survey and senescence transcriptome analysis in Lentinula edodes.</title>
        <authorList>
            <person name="Sakamoto Y."/>
            <person name="Nakade K."/>
            <person name="Sato S."/>
            <person name="Yoshida Y."/>
            <person name="Miyazaki K."/>
            <person name="Natsume S."/>
            <person name="Konno N."/>
        </authorList>
    </citation>
    <scope>NUCLEOTIDE SEQUENCE [LARGE SCALE GENOMIC DNA]</scope>
    <source>
        <strain evidence="3 4">NBRC 111202</strain>
    </source>
</reference>
<feature type="transmembrane region" description="Helical" evidence="2">
    <location>
        <begin position="187"/>
        <end position="208"/>
    </location>
</feature>
<organism evidence="3 4">
    <name type="scientific">Lentinula edodes</name>
    <name type="common">Shiitake mushroom</name>
    <name type="synonym">Lentinus edodes</name>
    <dbReference type="NCBI Taxonomy" id="5353"/>
    <lineage>
        <taxon>Eukaryota</taxon>
        <taxon>Fungi</taxon>
        <taxon>Dikarya</taxon>
        <taxon>Basidiomycota</taxon>
        <taxon>Agaricomycotina</taxon>
        <taxon>Agaricomycetes</taxon>
        <taxon>Agaricomycetidae</taxon>
        <taxon>Agaricales</taxon>
        <taxon>Marasmiineae</taxon>
        <taxon>Omphalotaceae</taxon>
        <taxon>Lentinula</taxon>
    </lineage>
</organism>
<keyword evidence="4" id="KW-1185">Reference proteome</keyword>
<feature type="region of interest" description="Disordered" evidence="1">
    <location>
        <begin position="412"/>
        <end position="450"/>
    </location>
</feature>